<protein>
    <submittedName>
        <fullName evidence="1">Uncharacterized protein</fullName>
    </submittedName>
</protein>
<dbReference type="RefSeq" id="WP_087861353.1">
    <property type="nucleotide sequence ID" value="NZ_LT859958.1"/>
</dbReference>
<sequence>MSTILPETALILVAILPTPRDFDIARLFGWYRIPLKSAPKIISVDYLAFYQTQSFGGAGRWQIAYVAEILGHELTRRRDLIRDEIDHPRADEEYFKLQIGPLQRLEHPIPAGDWKRITFFYTTGEMFQNAQTINDLVIKSQDEREVLWHTLRERALRAHEYRAQELPESLLDPAILALLGKFSG</sequence>
<evidence type="ECO:0000313" key="2">
    <source>
        <dbReference type="Proteomes" id="UP000195514"/>
    </source>
</evidence>
<dbReference type="Proteomes" id="UP000195514">
    <property type="component" value="Chromosome I"/>
</dbReference>
<evidence type="ECO:0000313" key="1">
    <source>
        <dbReference type="EMBL" id="SMX53415.1"/>
    </source>
</evidence>
<keyword evidence="2" id="KW-1185">Reference proteome</keyword>
<gene>
    <name evidence="1" type="ORF">CFX1CAM_0349</name>
</gene>
<dbReference type="OrthoDB" id="164264at2"/>
<organism evidence="1 2">
    <name type="scientific">Candidatus Brevifilum fermentans</name>
    <dbReference type="NCBI Taxonomy" id="1986204"/>
    <lineage>
        <taxon>Bacteria</taxon>
        <taxon>Bacillati</taxon>
        <taxon>Chloroflexota</taxon>
        <taxon>Anaerolineae</taxon>
        <taxon>Anaerolineales</taxon>
        <taxon>Anaerolineaceae</taxon>
        <taxon>Candidatus Brevifilum</taxon>
    </lineage>
</organism>
<reference evidence="2" key="1">
    <citation type="submission" date="2017-05" db="EMBL/GenBank/DDBJ databases">
        <authorList>
            <person name="Kirkegaard R."/>
            <person name="Mcilroy J S."/>
        </authorList>
    </citation>
    <scope>NUCLEOTIDE SEQUENCE [LARGE SCALE GENOMIC DNA]</scope>
</reference>
<name>A0A1Y6K154_9CHLR</name>
<dbReference type="EMBL" id="LT859958">
    <property type="protein sequence ID" value="SMX53415.1"/>
    <property type="molecule type" value="Genomic_DNA"/>
</dbReference>
<dbReference type="KEGG" id="abat:CFX1CAM_0349"/>
<dbReference type="AlphaFoldDB" id="A0A1Y6K154"/>
<accession>A0A1Y6K154</accession>
<proteinExistence type="predicted"/>